<name>A0ABT8TCZ5_9GAMM</name>
<keyword evidence="2" id="KW-1185">Reference proteome</keyword>
<organism evidence="1 2">
    <name type="scientific">Gilvimarinus algae</name>
    <dbReference type="NCBI Taxonomy" id="3058037"/>
    <lineage>
        <taxon>Bacteria</taxon>
        <taxon>Pseudomonadati</taxon>
        <taxon>Pseudomonadota</taxon>
        <taxon>Gammaproteobacteria</taxon>
        <taxon>Cellvibrionales</taxon>
        <taxon>Cellvibrionaceae</taxon>
        <taxon>Gilvimarinus</taxon>
    </lineage>
</organism>
<sequence length="172" mass="19293">MPLFRHFFPGLVLPVLAGLLLSLSVAAYEPSPTERASADRVFHLYVNSLREADYSTAYQLHSEALQSAQDIASWRAGEAQFAEQAGLNTGYSEPRVSWHLDPEKAPAPGFYVRYEYQCQHAHLNPCRAELTLFSPMAETFSVIRFSRSYVNTRTGKRSGAFVRIPGEHSAIR</sequence>
<comment type="caution">
    <text evidence="1">The sequence shown here is derived from an EMBL/GenBank/DDBJ whole genome shotgun (WGS) entry which is preliminary data.</text>
</comment>
<dbReference type="Proteomes" id="UP001168380">
    <property type="component" value="Unassembled WGS sequence"/>
</dbReference>
<accession>A0ABT8TCZ5</accession>
<protein>
    <recommendedName>
        <fullName evidence="3">DUF4019 domain-containing protein</fullName>
    </recommendedName>
</protein>
<evidence type="ECO:0008006" key="3">
    <source>
        <dbReference type="Google" id="ProtNLM"/>
    </source>
</evidence>
<evidence type="ECO:0000313" key="2">
    <source>
        <dbReference type="Proteomes" id="UP001168380"/>
    </source>
</evidence>
<dbReference type="RefSeq" id="WP_302711595.1">
    <property type="nucleotide sequence ID" value="NZ_JAULRT010000035.1"/>
</dbReference>
<evidence type="ECO:0000313" key="1">
    <source>
        <dbReference type="EMBL" id="MDO3381459.1"/>
    </source>
</evidence>
<reference evidence="1" key="1">
    <citation type="submission" date="2023-07" db="EMBL/GenBank/DDBJ databases">
        <title>Gilvimarinus algae sp. nov., isolated from the surface of Kelp.</title>
        <authorList>
            <person name="Sun Y.Y."/>
            <person name="Gong Y."/>
            <person name="Du Z.J."/>
        </authorList>
    </citation>
    <scope>NUCLEOTIDE SEQUENCE</scope>
    <source>
        <strain evidence="1">SDUM040014</strain>
    </source>
</reference>
<proteinExistence type="predicted"/>
<gene>
    <name evidence="1" type="ORF">QWI16_04690</name>
</gene>
<dbReference type="EMBL" id="JAULRT010000035">
    <property type="protein sequence ID" value="MDO3381459.1"/>
    <property type="molecule type" value="Genomic_DNA"/>
</dbReference>